<evidence type="ECO:0000313" key="3">
    <source>
        <dbReference type="Proteomes" id="UP001229421"/>
    </source>
</evidence>
<keyword evidence="1" id="KW-1133">Transmembrane helix</keyword>
<name>A0AAD8PCH6_TARER</name>
<gene>
    <name evidence="2" type="ORF">QVD17_07214</name>
</gene>
<reference evidence="2" key="1">
    <citation type="journal article" date="2023" name="bioRxiv">
        <title>Improved chromosome-level genome assembly for marigold (Tagetes erecta).</title>
        <authorList>
            <person name="Jiang F."/>
            <person name="Yuan L."/>
            <person name="Wang S."/>
            <person name="Wang H."/>
            <person name="Xu D."/>
            <person name="Wang A."/>
            <person name="Fan W."/>
        </authorList>
    </citation>
    <scope>NUCLEOTIDE SEQUENCE</scope>
    <source>
        <strain evidence="2">WSJ</strain>
        <tissue evidence="2">Leaf</tissue>
    </source>
</reference>
<proteinExistence type="predicted"/>
<organism evidence="2 3">
    <name type="scientific">Tagetes erecta</name>
    <name type="common">African marigold</name>
    <dbReference type="NCBI Taxonomy" id="13708"/>
    <lineage>
        <taxon>Eukaryota</taxon>
        <taxon>Viridiplantae</taxon>
        <taxon>Streptophyta</taxon>
        <taxon>Embryophyta</taxon>
        <taxon>Tracheophyta</taxon>
        <taxon>Spermatophyta</taxon>
        <taxon>Magnoliopsida</taxon>
        <taxon>eudicotyledons</taxon>
        <taxon>Gunneridae</taxon>
        <taxon>Pentapetalae</taxon>
        <taxon>asterids</taxon>
        <taxon>campanulids</taxon>
        <taxon>Asterales</taxon>
        <taxon>Asteraceae</taxon>
        <taxon>Asteroideae</taxon>
        <taxon>Heliantheae alliance</taxon>
        <taxon>Tageteae</taxon>
        <taxon>Tagetes</taxon>
    </lineage>
</organism>
<dbReference type="AlphaFoldDB" id="A0AAD8PCH6"/>
<dbReference type="Proteomes" id="UP001229421">
    <property type="component" value="Unassembled WGS sequence"/>
</dbReference>
<keyword evidence="1" id="KW-0812">Transmembrane</keyword>
<keyword evidence="3" id="KW-1185">Reference proteome</keyword>
<evidence type="ECO:0000256" key="1">
    <source>
        <dbReference type="SAM" id="Phobius"/>
    </source>
</evidence>
<feature type="transmembrane region" description="Helical" evidence="1">
    <location>
        <begin position="56"/>
        <end position="75"/>
    </location>
</feature>
<accession>A0AAD8PCH6</accession>
<keyword evidence="1" id="KW-0472">Membrane</keyword>
<sequence length="131" mass="14681">MATSIRLDKIGYDLAFQPRDSSYTLLFGVVVTVKGCNLKQTVVAATHDMLLTRLTHLQIVALLSFAAILLRFAVLDANLLSTQKKALLLFCIIASYNRRKKLGIVVLKDLEALEETLKKLERIIVPDIHDM</sequence>
<protein>
    <submittedName>
        <fullName evidence="2">Uncharacterized protein</fullName>
    </submittedName>
</protein>
<dbReference type="EMBL" id="JAUHHV010000001">
    <property type="protein sequence ID" value="KAK1441364.1"/>
    <property type="molecule type" value="Genomic_DNA"/>
</dbReference>
<evidence type="ECO:0000313" key="2">
    <source>
        <dbReference type="EMBL" id="KAK1441364.1"/>
    </source>
</evidence>
<comment type="caution">
    <text evidence="2">The sequence shown here is derived from an EMBL/GenBank/DDBJ whole genome shotgun (WGS) entry which is preliminary data.</text>
</comment>